<sequence length="156" mass="16060">MYNPAFYGSKNKYLTLQEEANLLFCGLYDPMLTNNLDGTPGIAKAGKRLVFDSSINITGINAITVTGFISYGSNITASGTISVYTNLTSPAASIGSLDVSSLSLSGTALNLSIISGITPGAASPSKTVILDSATNITGINQIGTSQLKLGSNCLLK</sequence>
<reference evidence="2" key="1">
    <citation type="submission" date="2014-09" db="EMBL/GenBank/DDBJ databases">
        <authorList>
            <person name="Sharma Rahul"/>
            <person name="Thines Marco"/>
        </authorList>
    </citation>
    <scope>NUCLEOTIDE SEQUENCE [LARGE SCALE GENOMIC DNA]</scope>
</reference>
<accession>A0A0P1A6W5</accession>
<dbReference type="RefSeq" id="XP_024572557.1">
    <property type="nucleotide sequence ID" value="XM_024717046.1"/>
</dbReference>
<proteinExistence type="predicted"/>
<dbReference type="Proteomes" id="UP000054928">
    <property type="component" value="Unassembled WGS sequence"/>
</dbReference>
<dbReference type="OrthoDB" id="128763at2759"/>
<name>A0A0P1A6W5_PLAHL</name>
<protein>
    <submittedName>
        <fullName evidence="1">Uncharacterized protein</fullName>
    </submittedName>
</protein>
<keyword evidence="2" id="KW-1185">Reference proteome</keyword>
<evidence type="ECO:0000313" key="2">
    <source>
        <dbReference type="Proteomes" id="UP000054928"/>
    </source>
</evidence>
<dbReference type="EMBL" id="CCYD01000112">
    <property type="protein sequence ID" value="CEG36188.1"/>
    <property type="molecule type" value="Genomic_DNA"/>
</dbReference>
<organism evidence="1 2">
    <name type="scientific">Plasmopara halstedii</name>
    <name type="common">Downy mildew of sunflower</name>
    <dbReference type="NCBI Taxonomy" id="4781"/>
    <lineage>
        <taxon>Eukaryota</taxon>
        <taxon>Sar</taxon>
        <taxon>Stramenopiles</taxon>
        <taxon>Oomycota</taxon>
        <taxon>Peronosporomycetes</taxon>
        <taxon>Peronosporales</taxon>
        <taxon>Peronosporaceae</taxon>
        <taxon>Plasmopara</taxon>
    </lineage>
</organism>
<dbReference type="GeneID" id="36395565"/>
<dbReference type="AlphaFoldDB" id="A0A0P1A6W5"/>
<evidence type="ECO:0000313" key="1">
    <source>
        <dbReference type="EMBL" id="CEG36188.1"/>
    </source>
</evidence>